<reference evidence="7" key="1">
    <citation type="thesis" date="2020" institute="ProQuest LLC" country="789 East Eisenhower Parkway, Ann Arbor, MI, USA">
        <title>Comparative Genomics and Chromosome Evolution.</title>
        <authorList>
            <person name="Mudd A.B."/>
        </authorList>
    </citation>
    <scope>NUCLEOTIDE SEQUENCE</scope>
    <source>
        <strain evidence="7">237g6f4</strain>
        <tissue evidence="7">Blood</tissue>
    </source>
</reference>
<feature type="domain" description="Ig-like" evidence="6">
    <location>
        <begin position="14"/>
        <end position="99"/>
    </location>
</feature>
<evidence type="ECO:0000256" key="5">
    <source>
        <dbReference type="SAM" id="Phobius"/>
    </source>
</evidence>
<dbReference type="InterPro" id="IPR013098">
    <property type="entry name" value="Ig_I-set"/>
</dbReference>
<feature type="non-terminal residue" evidence="7">
    <location>
        <position position="1"/>
    </location>
</feature>
<keyword evidence="2" id="KW-1015">Disulfide bond</keyword>
<dbReference type="Proteomes" id="UP000824782">
    <property type="component" value="Unassembled WGS sequence"/>
</dbReference>
<evidence type="ECO:0000256" key="2">
    <source>
        <dbReference type="ARBA" id="ARBA00023157"/>
    </source>
</evidence>
<dbReference type="PROSITE" id="PS50835">
    <property type="entry name" value="IG_LIKE"/>
    <property type="match status" value="2"/>
</dbReference>
<dbReference type="AlphaFoldDB" id="A0AAV6Z5T0"/>
<dbReference type="SMART" id="SM00409">
    <property type="entry name" value="IG"/>
    <property type="match status" value="2"/>
</dbReference>
<evidence type="ECO:0000256" key="4">
    <source>
        <dbReference type="ARBA" id="ARBA00023319"/>
    </source>
</evidence>
<dbReference type="InterPro" id="IPR007110">
    <property type="entry name" value="Ig-like_dom"/>
</dbReference>
<dbReference type="InterPro" id="IPR013783">
    <property type="entry name" value="Ig-like_fold"/>
</dbReference>
<proteinExistence type="predicted"/>
<accession>A0AAV6Z5T0</accession>
<dbReference type="Pfam" id="PF07679">
    <property type="entry name" value="I-set"/>
    <property type="match status" value="1"/>
</dbReference>
<evidence type="ECO:0000259" key="6">
    <source>
        <dbReference type="PROSITE" id="PS50835"/>
    </source>
</evidence>
<dbReference type="CDD" id="cd00096">
    <property type="entry name" value="Ig"/>
    <property type="match status" value="2"/>
</dbReference>
<feature type="domain" description="Ig-like" evidence="6">
    <location>
        <begin position="182"/>
        <end position="288"/>
    </location>
</feature>
<organism evidence="7 8">
    <name type="scientific">Engystomops pustulosus</name>
    <name type="common">Tungara frog</name>
    <name type="synonym">Physalaemus pustulosus</name>
    <dbReference type="NCBI Taxonomy" id="76066"/>
    <lineage>
        <taxon>Eukaryota</taxon>
        <taxon>Metazoa</taxon>
        <taxon>Chordata</taxon>
        <taxon>Craniata</taxon>
        <taxon>Vertebrata</taxon>
        <taxon>Euteleostomi</taxon>
        <taxon>Amphibia</taxon>
        <taxon>Batrachia</taxon>
        <taxon>Anura</taxon>
        <taxon>Neobatrachia</taxon>
        <taxon>Hyloidea</taxon>
        <taxon>Leptodactylidae</taxon>
        <taxon>Leiuperinae</taxon>
        <taxon>Engystomops</taxon>
    </lineage>
</organism>
<keyword evidence="5" id="KW-1133">Transmembrane helix</keyword>
<evidence type="ECO:0000256" key="1">
    <source>
        <dbReference type="ARBA" id="ARBA00022729"/>
    </source>
</evidence>
<evidence type="ECO:0000256" key="3">
    <source>
        <dbReference type="ARBA" id="ARBA00023180"/>
    </source>
</evidence>
<dbReference type="Gene3D" id="2.60.40.10">
    <property type="entry name" value="Immunoglobulins"/>
    <property type="match status" value="2"/>
</dbReference>
<dbReference type="SUPFAM" id="SSF48726">
    <property type="entry name" value="Immunoglobulin"/>
    <property type="match status" value="2"/>
</dbReference>
<dbReference type="PANTHER" id="PTHR44337">
    <property type="entry name" value="CARCINOEMBRYONIC ANTIGEN-RELATED CELL ADHESION MOLECULE 8"/>
    <property type="match status" value="1"/>
</dbReference>
<dbReference type="SMART" id="SM00408">
    <property type="entry name" value="IGc2"/>
    <property type="match status" value="2"/>
</dbReference>
<keyword evidence="8" id="KW-1185">Reference proteome</keyword>
<keyword evidence="1" id="KW-0732">Signal</keyword>
<dbReference type="PANTHER" id="PTHR44337:SF20">
    <property type="entry name" value="CARCINOEMBRYONIC ANTIGEN-RELATED CELL ADHESION MOLECULE 5-RELATED"/>
    <property type="match status" value="1"/>
</dbReference>
<evidence type="ECO:0000313" key="7">
    <source>
        <dbReference type="EMBL" id="KAG8541258.1"/>
    </source>
</evidence>
<dbReference type="InterPro" id="IPR036179">
    <property type="entry name" value="Ig-like_dom_sf"/>
</dbReference>
<dbReference type="InterPro" id="IPR052598">
    <property type="entry name" value="IgSF_CEA-related"/>
</dbReference>
<keyword evidence="5" id="KW-0472">Membrane</keyword>
<evidence type="ECO:0000313" key="8">
    <source>
        <dbReference type="Proteomes" id="UP000824782"/>
    </source>
</evidence>
<dbReference type="EMBL" id="WNYA01008025">
    <property type="protein sequence ID" value="KAG8541258.1"/>
    <property type="molecule type" value="Genomic_DNA"/>
</dbReference>
<name>A0AAV6Z5T0_ENGPU</name>
<dbReference type="Pfam" id="PF13927">
    <property type="entry name" value="Ig_3"/>
    <property type="match status" value="1"/>
</dbReference>
<protein>
    <recommendedName>
        <fullName evidence="6">Ig-like domain-containing protein</fullName>
    </recommendedName>
</protein>
<keyword evidence="4" id="KW-0393">Immunoglobulin domain</keyword>
<comment type="caution">
    <text evidence="7">The sequence shown here is derived from an EMBL/GenBank/DDBJ whole genome shotgun (WGS) entry which is preliminary data.</text>
</comment>
<dbReference type="InterPro" id="IPR003598">
    <property type="entry name" value="Ig_sub2"/>
</dbReference>
<keyword evidence="3" id="KW-0325">Glycoprotein</keyword>
<sequence>SLWAPLLRTGDPWPMNGSHDTSALLMNGSYVTLDCDAGGQDVTSYTFYRDEKTICSEPHVTCRGRYLDFTPITEKDSGSYTCSIQNQVSSSTSLSLRVTITWSPEGNILCTAEQIDHIVRLGCSWPGGQPAANVTMLYRNLTETGRDQVYSNVSQVLQDSSLMCGGEQLGRTSTCVMLFEPPQSPEHDDASEIVAMEGEAFTLKLILRSDSQSRLSSSSLHILPADFSWSLGGDFEPIENGDRLLVTSSHDSSSLQIPEVSVMDSGHYVCRAINLVGSRDFNFTVKVKSRVSHPLLSGDVIGRTVIGILVGLVIIFIVVCLILKRKQGKNTSIIH</sequence>
<gene>
    <name evidence="7" type="ORF">GDO81_029393</name>
</gene>
<dbReference type="InterPro" id="IPR003599">
    <property type="entry name" value="Ig_sub"/>
</dbReference>
<feature type="transmembrane region" description="Helical" evidence="5">
    <location>
        <begin position="300"/>
        <end position="323"/>
    </location>
</feature>
<keyword evidence="5" id="KW-0812">Transmembrane</keyword>